<dbReference type="PANTHER" id="PTHR42731:SF1">
    <property type="entry name" value="RADICAL SAM DOMAIN PROTEIN"/>
    <property type="match status" value="1"/>
</dbReference>
<dbReference type="Gene3D" id="3.80.30.20">
    <property type="entry name" value="tm_1862 like domain"/>
    <property type="match status" value="1"/>
</dbReference>
<dbReference type="EMBL" id="LGFO01000239">
    <property type="protein sequence ID" value="KUK35841.1"/>
    <property type="molecule type" value="Genomic_DNA"/>
</dbReference>
<dbReference type="InterPro" id="IPR023404">
    <property type="entry name" value="rSAM_horseshoe"/>
</dbReference>
<dbReference type="PANTHER" id="PTHR42731">
    <property type="entry name" value="SLL1084 PROTEIN"/>
    <property type="match status" value="1"/>
</dbReference>
<dbReference type="SMART" id="SM00729">
    <property type="entry name" value="Elp3"/>
    <property type="match status" value="1"/>
</dbReference>
<dbReference type="Proteomes" id="UP000053326">
    <property type="component" value="Unassembled WGS sequence"/>
</dbReference>
<dbReference type="SUPFAM" id="SSF102114">
    <property type="entry name" value="Radical SAM enzymes"/>
    <property type="match status" value="1"/>
</dbReference>
<protein>
    <submittedName>
        <fullName evidence="2">Methylthiotransferase</fullName>
    </submittedName>
</protein>
<dbReference type="Pfam" id="PF19864">
    <property type="entry name" value="Radical_SAM_N2"/>
    <property type="match status" value="1"/>
</dbReference>
<dbReference type="InterPro" id="IPR058240">
    <property type="entry name" value="rSAM_sf"/>
</dbReference>
<dbReference type="InterPro" id="IPR023862">
    <property type="entry name" value="CHP03960_rSAM"/>
</dbReference>
<dbReference type="InterPro" id="IPR045784">
    <property type="entry name" value="Radical_SAM_N2"/>
</dbReference>
<dbReference type="CDD" id="cd01335">
    <property type="entry name" value="Radical_SAM"/>
    <property type="match status" value="1"/>
</dbReference>
<dbReference type="InterPro" id="IPR006638">
    <property type="entry name" value="Elp3/MiaA/NifB-like_rSAM"/>
</dbReference>
<evidence type="ECO:0000313" key="3">
    <source>
        <dbReference type="Proteomes" id="UP000053326"/>
    </source>
</evidence>
<organism evidence="2 3">
    <name type="scientific">Thermacetogenium phaeum</name>
    <dbReference type="NCBI Taxonomy" id="85874"/>
    <lineage>
        <taxon>Bacteria</taxon>
        <taxon>Bacillati</taxon>
        <taxon>Bacillota</taxon>
        <taxon>Clostridia</taxon>
        <taxon>Thermoanaerobacterales</taxon>
        <taxon>Thermoanaerobacteraceae</taxon>
        <taxon>Thermacetogenium</taxon>
    </lineage>
</organism>
<gene>
    <name evidence="2" type="ORF">XD66_1452</name>
</gene>
<dbReference type="GO" id="GO:0016740">
    <property type="term" value="F:transferase activity"/>
    <property type="evidence" value="ECO:0007669"/>
    <property type="project" value="UniProtKB-KW"/>
</dbReference>
<reference evidence="3" key="1">
    <citation type="journal article" date="2015" name="MBio">
        <title>Genome-Resolved Metagenomic Analysis Reveals Roles for Candidate Phyla and Other Microbial Community Members in Biogeochemical Transformations in Oil Reservoirs.</title>
        <authorList>
            <person name="Hu P."/>
            <person name="Tom L."/>
            <person name="Singh A."/>
            <person name="Thomas B.C."/>
            <person name="Baker B.J."/>
            <person name="Piceno Y.M."/>
            <person name="Andersen G.L."/>
            <person name="Banfield J.F."/>
        </authorList>
    </citation>
    <scope>NUCLEOTIDE SEQUENCE [LARGE SCALE GENOMIC DNA]</scope>
</reference>
<accession>A0A117LB18</accession>
<keyword evidence="2" id="KW-0808">Transferase</keyword>
<dbReference type="AlphaFoldDB" id="A0A117LB18"/>
<dbReference type="PATRIC" id="fig|85874.4.peg.1094"/>
<dbReference type="PROSITE" id="PS51918">
    <property type="entry name" value="RADICAL_SAM"/>
    <property type="match status" value="1"/>
</dbReference>
<comment type="caution">
    <text evidence="2">The sequence shown here is derived from an EMBL/GenBank/DDBJ whole genome shotgun (WGS) entry which is preliminary data.</text>
</comment>
<feature type="domain" description="Radical SAM core" evidence="1">
    <location>
        <begin position="259"/>
        <end position="491"/>
    </location>
</feature>
<dbReference type="Pfam" id="PF04055">
    <property type="entry name" value="Radical_SAM"/>
    <property type="match status" value="1"/>
</dbReference>
<dbReference type="GO" id="GO:0051536">
    <property type="term" value="F:iron-sulfur cluster binding"/>
    <property type="evidence" value="ECO:0007669"/>
    <property type="project" value="InterPro"/>
</dbReference>
<dbReference type="SFLD" id="SFLDG01082">
    <property type="entry name" value="B12-binding_domain_containing"/>
    <property type="match status" value="1"/>
</dbReference>
<dbReference type="InterPro" id="IPR007197">
    <property type="entry name" value="rSAM"/>
</dbReference>
<dbReference type="NCBIfam" id="TIGR03960">
    <property type="entry name" value="rSAM_fuse_unch"/>
    <property type="match status" value="1"/>
</dbReference>
<name>A0A117LB18_9THEO</name>
<evidence type="ECO:0000313" key="2">
    <source>
        <dbReference type="EMBL" id="KUK35841.1"/>
    </source>
</evidence>
<sequence>MSFLEEILNKEILPVVQRPARYLGTEVNAVHKEWENISVRMAFAFPDLYEVGMSHLGLQILYGLVNEQEDLLLERVFAPARDMEEELRRRGLPLFSLESHRPLQEFDVVGFTLQYELTFTNVLNMLDLAGIPLWTRERGDEHPLVLAGGPAAFNPEPLAPFIDAFVVGEGEECLLELLRVVKEVKGCRSRASRSALLERLVEIPGIYIPSFYRVEYTPEGRVADIIPTHPRAPRRVRRRMVFDMDGAYFSVKPVVPLAEAVHERGMVEIFRGCTRGCRFCQAGIIYRPVRERSPEVLVRQAREIIENTGFEEISLVSLSSLDYSGLESLLPRLTQVCSESRTGISLPSLRVDSFSVETARGLPGRRTSVTFAPEAGTQRLRDVINKGVTEDDLLDAVRAALAAGWNAVKLYFMVGLPTEEREDLEGIAELVRKVRQIGRQSGRRKLRVTVSASSFVPKAHTPFQWEGQNPRPVLADKHSFLRELVNKRGGEYNWHNVEMSFLEAVFARGDRRLAAALEAAWRRGCRFDGWTEFFRFSLWEESFRETGLDPVAYAERFFSYEEVLPWDVIDTGVSRDFLIDEHRRALKAEPTADCRSAACTGCGICPAFKVRPVLIRERR</sequence>
<proteinExistence type="predicted"/>
<dbReference type="SFLD" id="SFLDS00029">
    <property type="entry name" value="Radical_SAM"/>
    <property type="match status" value="1"/>
</dbReference>
<dbReference type="Gene3D" id="3.40.50.280">
    <property type="entry name" value="Cobalamin-binding domain"/>
    <property type="match status" value="1"/>
</dbReference>
<evidence type="ECO:0000259" key="1">
    <source>
        <dbReference type="PROSITE" id="PS51918"/>
    </source>
</evidence>